<accession>A0ABP9GHB9</accession>
<proteinExistence type="predicted"/>
<organism evidence="1 2">
    <name type="scientific">Streptomonospora halophila</name>
    <dbReference type="NCBI Taxonomy" id="427369"/>
    <lineage>
        <taxon>Bacteria</taxon>
        <taxon>Bacillati</taxon>
        <taxon>Actinomycetota</taxon>
        <taxon>Actinomycetes</taxon>
        <taxon>Streptosporangiales</taxon>
        <taxon>Nocardiopsidaceae</taxon>
        <taxon>Streptomonospora</taxon>
    </lineage>
</organism>
<evidence type="ECO:0000313" key="1">
    <source>
        <dbReference type="EMBL" id="GAA4943141.1"/>
    </source>
</evidence>
<keyword evidence="2" id="KW-1185">Reference proteome</keyword>
<comment type="caution">
    <text evidence="1">The sequence shown here is derived from an EMBL/GenBank/DDBJ whole genome shotgun (WGS) entry which is preliminary data.</text>
</comment>
<dbReference type="EMBL" id="BAABIK010000013">
    <property type="protein sequence ID" value="GAA4943141.1"/>
    <property type="molecule type" value="Genomic_DNA"/>
</dbReference>
<evidence type="ECO:0000313" key="2">
    <source>
        <dbReference type="Proteomes" id="UP001499993"/>
    </source>
</evidence>
<name>A0ABP9GHB9_9ACTN</name>
<reference evidence="2" key="1">
    <citation type="journal article" date="2019" name="Int. J. Syst. Evol. Microbiol.">
        <title>The Global Catalogue of Microorganisms (GCM) 10K type strain sequencing project: providing services to taxonomists for standard genome sequencing and annotation.</title>
        <authorList>
            <consortium name="The Broad Institute Genomics Platform"/>
            <consortium name="The Broad Institute Genome Sequencing Center for Infectious Disease"/>
            <person name="Wu L."/>
            <person name="Ma J."/>
        </authorList>
    </citation>
    <scope>NUCLEOTIDE SEQUENCE [LARGE SCALE GENOMIC DNA]</scope>
    <source>
        <strain evidence="2">JCM 18123</strain>
    </source>
</reference>
<sequence length="123" mass="13854">MIPSERPDLTEEQPVETAAFDNRRALADDLRALAAFLEERLELPVSPHARVEVAYFPRGDDQEQADEVDRVAGLLGTRSRWEGEHLVCGRGFGRAAYRVVAIPEEVRARHRALMSYADAIRPD</sequence>
<dbReference type="RefSeq" id="WP_345556860.1">
    <property type="nucleotide sequence ID" value="NZ_BAABIK010000013.1"/>
</dbReference>
<protein>
    <submittedName>
        <fullName evidence="1">Uncharacterized protein</fullName>
    </submittedName>
</protein>
<gene>
    <name evidence="1" type="ORF">GCM10023224_27250</name>
</gene>
<dbReference type="Proteomes" id="UP001499993">
    <property type="component" value="Unassembled WGS sequence"/>
</dbReference>